<evidence type="ECO:0000259" key="16">
    <source>
        <dbReference type="Pfam" id="PF07687"/>
    </source>
</evidence>
<keyword evidence="6 15" id="KW-0028">Amino-acid biosynthesis</keyword>
<dbReference type="PROSITE" id="PS00759">
    <property type="entry name" value="ARGE_DAPE_CPG2_2"/>
    <property type="match status" value="1"/>
</dbReference>
<evidence type="ECO:0000256" key="5">
    <source>
        <dbReference type="ARBA" id="ARBA00022391"/>
    </source>
</evidence>
<dbReference type="GO" id="GO:0019877">
    <property type="term" value="P:diaminopimelate biosynthetic process"/>
    <property type="evidence" value="ECO:0007669"/>
    <property type="project" value="UniProtKB-UniRule"/>
</dbReference>
<keyword evidence="7 15" id="KW-0479">Metal-binding</keyword>
<dbReference type="GO" id="GO:0009089">
    <property type="term" value="P:lysine biosynthetic process via diaminopimelate"/>
    <property type="evidence" value="ECO:0007669"/>
    <property type="project" value="UniProtKB-UniRule"/>
</dbReference>
<dbReference type="InterPro" id="IPR011650">
    <property type="entry name" value="Peptidase_M20_dimer"/>
</dbReference>
<dbReference type="GO" id="GO:0050897">
    <property type="term" value="F:cobalt ion binding"/>
    <property type="evidence" value="ECO:0007669"/>
    <property type="project" value="UniProtKB-UniRule"/>
</dbReference>
<evidence type="ECO:0000256" key="13">
    <source>
        <dbReference type="ARBA" id="ARBA00031891"/>
    </source>
</evidence>
<evidence type="ECO:0000313" key="17">
    <source>
        <dbReference type="EMBL" id="CCE22945.1"/>
    </source>
</evidence>
<evidence type="ECO:0000256" key="6">
    <source>
        <dbReference type="ARBA" id="ARBA00022605"/>
    </source>
</evidence>
<evidence type="ECO:0000313" key="18">
    <source>
        <dbReference type="Proteomes" id="UP000008315"/>
    </source>
</evidence>
<feature type="binding site" evidence="15">
    <location>
        <position position="129"/>
    </location>
    <ligand>
        <name>Zn(2+)</name>
        <dbReference type="ChEBI" id="CHEBI:29105"/>
        <label>2</label>
    </ligand>
</feature>
<feature type="binding site" evidence="15">
    <location>
        <position position="378"/>
    </location>
    <ligand>
        <name>Zn(2+)</name>
        <dbReference type="ChEBI" id="CHEBI:29105"/>
        <label>2</label>
    </ligand>
</feature>
<dbReference type="UniPathway" id="UPA00034">
    <property type="reaction ID" value="UER00021"/>
</dbReference>
<feature type="binding site" evidence="15">
    <location>
        <position position="192"/>
    </location>
    <ligand>
        <name>Zn(2+)</name>
        <dbReference type="ChEBI" id="CHEBI:29105"/>
        <label>1</label>
    </ligand>
</feature>
<gene>
    <name evidence="15 17" type="primary">dapE</name>
    <name evidence="17" type="ordered locus">MEALZ_1255</name>
</gene>
<evidence type="ECO:0000256" key="1">
    <source>
        <dbReference type="ARBA" id="ARBA00005130"/>
    </source>
</evidence>
<sequence>MHFRAKSLEISENTSFNNNEIRYKTRRTQIMNDPLELLKDLISRASVTPDDAGCMELLAERLEKTGFRAEYLDFEDTRNIWLKRGENKPLFVFLGHTDVVPTGPIERWQSPPFEPTIQDGKLYGRGAADMKSGIACFVTAVERFIEKHPDHRGSIAIMLTSDEEGPATNGVVKVVETLERRNEKIDWCLVGEPSSDKKLGDVIRVGRRGSLCAKLTVHGIQGHVAYPEIAENPIHRFAPALKELTEEIWDRGNAFFPPTSLQVSNINAGTGAENIIPGSIEVQFNLRFSTESNEDSIKRRTKAILDKYDLKYDLEWRLSGKPFLTDKGDLIDAVHAAIDSVTGFEPVDDTGGGTSDGRFVAPTGAQVVELGPINATIHKINENVDLKDLDTLTDIYHNILVELMI</sequence>
<keyword evidence="12 15" id="KW-0170">Cobalt</keyword>
<feature type="active site" description="Proton acceptor" evidence="15">
    <location>
        <position position="163"/>
    </location>
</feature>
<keyword evidence="9 15" id="KW-0862">Zinc</keyword>
<dbReference type="GO" id="GO:0008270">
    <property type="term" value="F:zinc ion binding"/>
    <property type="evidence" value="ECO:0007669"/>
    <property type="project" value="UniProtKB-UniRule"/>
</dbReference>
<organism evidence="17 18">
    <name type="scientific">Methylotuvimicrobium alcaliphilum (strain DSM 19304 / NCIMB 14124 / VKM B-2133 / 20Z)</name>
    <name type="common">Methylomicrobium alcaliphilum</name>
    <dbReference type="NCBI Taxonomy" id="1091494"/>
    <lineage>
        <taxon>Bacteria</taxon>
        <taxon>Pseudomonadati</taxon>
        <taxon>Pseudomonadota</taxon>
        <taxon>Gammaproteobacteria</taxon>
        <taxon>Methylococcales</taxon>
        <taxon>Methylococcaceae</taxon>
        <taxon>Methylotuvimicrobium</taxon>
    </lineage>
</organism>
<evidence type="ECO:0000256" key="9">
    <source>
        <dbReference type="ARBA" id="ARBA00022833"/>
    </source>
</evidence>
<dbReference type="SUPFAM" id="SSF55031">
    <property type="entry name" value="Bacterial exopeptidase dimerisation domain"/>
    <property type="match status" value="1"/>
</dbReference>
<dbReference type="InterPro" id="IPR005941">
    <property type="entry name" value="DapE_proteobac"/>
</dbReference>
<comment type="catalytic activity">
    <reaction evidence="14 15">
        <text>N-succinyl-(2S,6S)-2,6-diaminopimelate + H2O = (2S,6S)-2,6-diaminopimelate + succinate</text>
        <dbReference type="Rhea" id="RHEA:22608"/>
        <dbReference type="ChEBI" id="CHEBI:15377"/>
        <dbReference type="ChEBI" id="CHEBI:30031"/>
        <dbReference type="ChEBI" id="CHEBI:57609"/>
        <dbReference type="ChEBI" id="CHEBI:58087"/>
        <dbReference type="EC" id="3.5.1.18"/>
    </reaction>
</comment>
<evidence type="ECO:0000256" key="11">
    <source>
        <dbReference type="ARBA" id="ARBA00023154"/>
    </source>
</evidence>
<evidence type="ECO:0000256" key="4">
    <source>
        <dbReference type="ARBA" id="ARBA00011921"/>
    </source>
</evidence>
<evidence type="ECO:0000256" key="12">
    <source>
        <dbReference type="ARBA" id="ARBA00023285"/>
    </source>
</evidence>
<dbReference type="EMBL" id="FO082060">
    <property type="protein sequence ID" value="CCE22945.1"/>
    <property type="molecule type" value="Genomic_DNA"/>
</dbReference>
<dbReference type="GO" id="GO:0009014">
    <property type="term" value="F:succinyl-diaminopimelate desuccinylase activity"/>
    <property type="evidence" value="ECO:0007669"/>
    <property type="project" value="UniProtKB-UniRule"/>
</dbReference>
<dbReference type="Pfam" id="PF07687">
    <property type="entry name" value="M20_dimer"/>
    <property type="match status" value="1"/>
</dbReference>
<dbReference type="FunFam" id="3.40.630.10:FF:000005">
    <property type="entry name" value="Succinyl-diaminopimelate desuccinylase"/>
    <property type="match status" value="1"/>
</dbReference>
<dbReference type="InterPro" id="IPR001261">
    <property type="entry name" value="ArgE/DapE_CS"/>
</dbReference>
<dbReference type="InterPro" id="IPR002933">
    <property type="entry name" value="Peptidase_M20"/>
</dbReference>
<comment type="pathway">
    <text evidence="1 15">Amino-acid biosynthesis; L-lysine biosynthesis via DAP pathway; LL-2,6-diaminopimelate from (S)-tetrahydrodipicolinate (succinylase route): step 3/3.</text>
</comment>
<dbReference type="Pfam" id="PF01546">
    <property type="entry name" value="Peptidase_M20"/>
    <property type="match status" value="1"/>
</dbReference>
<keyword evidence="18" id="KW-1185">Reference proteome</keyword>
<protein>
    <recommendedName>
        <fullName evidence="5 15">Succinyl-diaminopimelate desuccinylase</fullName>
        <shortName evidence="15">SDAP desuccinylase</shortName>
        <ecNumber evidence="4 15">3.5.1.18</ecNumber>
    </recommendedName>
    <alternativeName>
        <fullName evidence="13 15">N-succinyl-LL-2,6-diaminoheptanedioate amidohydrolase</fullName>
    </alternativeName>
</protein>
<dbReference type="PATRIC" id="fig|271065.3.peg.1277"/>
<dbReference type="AlphaFoldDB" id="G4SVH3"/>
<comment type="cofactor">
    <cofactor evidence="15">
        <name>Zn(2+)</name>
        <dbReference type="ChEBI" id="CHEBI:29105"/>
    </cofactor>
    <cofactor evidence="15">
        <name>Co(2+)</name>
        <dbReference type="ChEBI" id="CHEBI:48828"/>
    </cofactor>
    <text evidence="15">Binds 2 Zn(2+) or Co(2+) ions per subunit.</text>
</comment>
<evidence type="ECO:0000256" key="10">
    <source>
        <dbReference type="ARBA" id="ARBA00022915"/>
    </source>
</evidence>
<comment type="similarity">
    <text evidence="2 15">Belongs to the peptidase M20A family. DapE subfamily.</text>
</comment>
<dbReference type="PANTHER" id="PTHR43808">
    <property type="entry name" value="ACETYLORNITHINE DEACETYLASE"/>
    <property type="match status" value="1"/>
</dbReference>
<feature type="binding site" evidence="15">
    <location>
        <position position="164"/>
    </location>
    <ligand>
        <name>Zn(2+)</name>
        <dbReference type="ChEBI" id="CHEBI:29105"/>
        <label>2</label>
    </ligand>
</feature>
<evidence type="ECO:0000256" key="15">
    <source>
        <dbReference type="HAMAP-Rule" id="MF_01690"/>
    </source>
</evidence>
<comment type="function">
    <text evidence="15">Catalyzes the hydrolysis of N-succinyl-L,L-diaminopimelic acid (SDAP), forming succinate and LL-2,6-diaminopimelate (DAP), an intermediate involved in the bacterial biosynthesis of lysine and meso-diaminopimelic acid, an essential component of bacterial cell walls.</text>
</comment>
<dbReference type="Gene3D" id="3.40.630.10">
    <property type="entry name" value="Zn peptidases"/>
    <property type="match status" value="2"/>
</dbReference>
<feature type="binding site" evidence="15">
    <location>
        <position position="129"/>
    </location>
    <ligand>
        <name>Zn(2+)</name>
        <dbReference type="ChEBI" id="CHEBI:29105"/>
        <label>1</label>
    </ligand>
</feature>
<dbReference type="PANTHER" id="PTHR43808:SF31">
    <property type="entry name" value="N-ACETYL-L-CITRULLINE DEACETYLASE"/>
    <property type="match status" value="1"/>
</dbReference>
<comment type="subunit">
    <text evidence="3 15">Homodimer.</text>
</comment>
<keyword evidence="8 15" id="KW-0378">Hydrolase</keyword>
<feature type="binding site" evidence="15">
    <location>
        <position position="96"/>
    </location>
    <ligand>
        <name>Zn(2+)</name>
        <dbReference type="ChEBI" id="CHEBI:29105"/>
        <label>1</label>
    </ligand>
</feature>
<evidence type="ECO:0000256" key="14">
    <source>
        <dbReference type="ARBA" id="ARBA00051301"/>
    </source>
</evidence>
<dbReference type="NCBIfam" id="NF009557">
    <property type="entry name" value="PRK13009.1"/>
    <property type="match status" value="1"/>
</dbReference>
<dbReference type="SUPFAM" id="SSF53187">
    <property type="entry name" value="Zn-dependent exopeptidases"/>
    <property type="match status" value="1"/>
</dbReference>
<evidence type="ECO:0000256" key="8">
    <source>
        <dbReference type="ARBA" id="ARBA00022801"/>
    </source>
</evidence>
<evidence type="ECO:0000256" key="3">
    <source>
        <dbReference type="ARBA" id="ARBA00011738"/>
    </source>
</evidence>
<dbReference type="NCBIfam" id="TIGR01246">
    <property type="entry name" value="dapE_proteo"/>
    <property type="match status" value="1"/>
</dbReference>
<feature type="active site" evidence="15">
    <location>
        <position position="98"/>
    </location>
</feature>
<evidence type="ECO:0000256" key="7">
    <source>
        <dbReference type="ARBA" id="ARBA00022723"/>
    </source>
</evidence>
<dbReference type="InterPro" id="IPR036264">
    <property type="entry name" value="Bact_exopeptidase_dim_dom"/>
</dbReference>
<reference evidence="18" key="1">
    <citation type="journal article" date="2012" name="J. Bacteriol.">
        <title>Genome sequence of the haloalkaliphilic methanotrophic bacterium Methylomicrobium alcaliphilum 20Z.</title>
        <authorList>
            <person name="Vuilleumier S."/>
            <person name="Khmelenina V.N."/>
            <person name="Bringel F."/>
            <person name="Reshetnikov A.S."/>
            <person name="Lajus A."/>
            <person name="Mangenot S."/>
            <person name="Rouy Z."/>
            <person name="Op den Camp H.J."/>
            <person name="Jetten M.S."/>
            <person name="Dispirito A.A."/>
            <person name="Dunfield P."/>
            <person name="Klotz M.G."/>
            <person name="Semrau J.D."/>
            <person name="Stein L.Y."/>
            <person name="Barbe V."/>
            <person name="Medigue C."/>
            <person name="Trotsenko Y.A."/>
            <person name="Kalyuzhnaya M.G."/>
        </authorList>
    </citation>
    <scope>NUCLEOTIDE SEQUENCE [LARGE SCALE GENOMIC DNA]</scope>
    <source>
        <strain evidence="18">DSM 19304 / NCIMB 14124 / VKM B-2133 / 20Z</strain>
    </source>
</reference>
<feature type="domain" description="Peptidase M20 dimerisation" evidence="16">
    <location>
        <begin position="205"/>
        <end position="312"/>
    </location>
</feature>
<dbReference type="HAMAP" id="MF_01690">
    <property type="entry name" value="DapE"/>
    <property type="match status" value="1"/>
</dbReference>
<dbReference type="CDD" id="cd03891">
    <property type="entry name" value="M20_DapE_proteobac"/>
    <property type="match status" value="1"/>
</dbReference>
<dbReference type="STRING" id="1091494.MEALZ_1255"/>
<dbReference type="EC" id="3.5.1.18" evidence="4 15"/>
<keyword evidence="10 15" id="KW-0220">Diaminopimelate biosynthesis</keyword>
<proteinExistence type="inferred from homology"/>
<dbReference type="Proteomes" id="UP000008315">
    <property type="component" value="Chromosome"/>
</dbReference>
<dbReference type="KEGG" id="mah:MEALZ_1255"/>
<dbReference type="FunFam" id="3.30.70.360:FF:000011">
    <property type="entry name" value="Succinyl-diaminopimelate desuccinylase"/>
    <property type="match status" value="1"/>
</dbReference>
<accession>G4SVH3</accession>
<dbReference type="HOGENOM" id="CLU_021802_4_0_6"/>
<evidence type="ECO:0000256" key="2">
    <source>
        <dbReference type="ARBA" id="ARBA00006746"/>
    </source>
</evidence>
<keyword evidence="11 15" id="KW-0457">Lysine biosynthesis</keyword>
<dbReference type="GO" id="GO:0006526">
    <property type="term" value="P:L-arginine biosynthetic process"/>
    <property type="evidence" value="ECO:0007669"/>
    <property type="project" value="TreeGrafter"/>
</dbReference>
<dbReference type="InterPro" id="IPR050072">
    <property type="entry name" value="Peptidase_M20A"/>
</dbReference>
<name>G4SVH3_META2</name>
<dbReference type="GO" id="GO:0008777">
    <property type="term" value="F:acetylornithine deacetylase activity"/>
    <property type="evidence" value="ECO:0007669"/>
    <property type="project" value="TreeGrafter"/>
</dbReference>